<proteinExistence type="predicted"/>
<evidence type="ECO:0000256" key="3">
    <source>
        <dbReference type="ARBA" id="ARBA00022989"/>
    </source>
</evidence>
<dbReference type="STRING" id="4846.A0A367K9U2"/>
<dbReference type="GO" id="GO:0005789">
    <property type="term" value="C:endoplasmic reticulum membrane"/>
    <property type="evidence" value="ECO:0007669"/>
    <property type="project" value="TreeGrafter"/>
</dbReference>
<evidence type="ECO:0000256" key="2">
    <source>
        <dbReference type="ARBA" id="ARBA00022692"/>
    </source>
</evidence>
<evidence type="ECO:0000259" key="5">
    <source>
        <dbReference type="PROSITE" id="PS50003"/>
    </source>
</evidence>
<dbReference type="SUPFAM" id="SSF50729">
    <property type="entry name" value="PH domain-like"/>
    <property type="match status" value="1"/>
</dbReference>
<evidence type="ECO:0000256" key="4">
    <source>
        <dbReference type="ARBA" id="ARBA00023136"/>
    </source>
</evidence>
<keyword evidence="8" id="KW-1185">Reference proteome</keyword>
<dbReference type="SUPFAM" id="SSF103657">
    <property type="entry name" value="BAR/IMD domain-like"/>
    <property type="match status" value="1"/>
</dbReference>
<dbReference type="GO" id="GO:0005886">
    <property type="term" value="C:plasma membrane"/>
    <property type="evidence" value="ECO:0007669"/>
    <property type="project" value="TreeGrafter"/>
</dbReference>
<dbReference type="InterPro" id="IPR031968">
    <property type="entry name" value="VASt"/>
</dbReference>
<dbReference type="OrthoDB" id="10070851at2759"/>
<dbReference type="SMART" id="SM00233">
    <property type="entry name" value="PH"/>
    <property type="match status" value="1"/>
</dbReference>
<gene>
    <name evidence="7" type="primary">SIP3_1</name>
    <name evidence="7" type="ORF">CU098_004843</name>
</gene>
<evidence type="ECO:0000259" key="6">
    <source>
        <dbReference type="PROSITE" id="PS51778"/>
    </source>
</evidence>
<dbReference type="InterPro" id="IPR004148">
    <property type="entry name" value="BAR_dom"/>
</dbReference>
<keyword evidence="2" id="KW-0812">Transmembrane</keyword>
<keyword evidence="4" id="KW-0472">Membrane</keyword>
<dbReference type="Pfam" id="PF00169">
    <property type="entry name" value="PH"/>
    <property type="match status" value="1"/>
</dbReference>
<dbReference type="Gene3D" id="1.20.1270.60">
    <property type="entry name" value="Arfaptin homology (AH) domain/BAR domain"/>
    <property type="match status" value="1"/>
</dbReference>
<feature type="domain" description="PH" evidence="5">
    <location>
        <begin position="236"/>
        <end position="332"/>
    </location>
</feature>
<dbReference type="GO" id="GO:0140268">
    <property type="term" value="C:endoplasmic reticulum-plasma membrane contact site"/>
    <property type="evidence" value="ECO:0007669"/>
    <property type="project" value="TreeGrafter"/>
</dbReference>
<dbReference type="PANTHER" id="PTHR23319:SF4">
    <property type="entry name" value="GRAM DOMAIN CONTAINING 1B, ISOFORM E"/>
    <property type="match status" value="1"/>
</dbReference>
<dbReference type="AlphaFoldDB" id="A0A367K9U2"/>
<evidence type="ECO:0000313" key="8">
    <source>
        <dbReference type="Proteomes" id="UP000253551"/>
    </source>
</evidence>
<comment type="subcellular location">
    <subcellularLocation>
        <location evidence="1">Membrane</location>
    </subcellularLocation>
</comment>
<comment type="caution">
    <text evidence="7">The sequence shown here is derived from an EMBL/GenBank/DDBJ whole genome shotgun (WGS) entry which is preliminary data.</text>
</comment>
<dbReference type="InterPro" id="IPR001849">
    <property type="entry name" value="PH_domain"/>
</dbReference>
<protein>
    <submittedName>
        <fullName evidence="7">SNF1-interacting protein</fullName>
    </submittedName>
</protein>
<dbReference type="InterPro" id="IPR011993">
    <property type="entry name" value="PH-like_dom_sf"/>
</dbReference>
<evidence type="ECO:0000256" key="1">
    <source>
        <dbReference type="ARBA" id="ARBA00004370"/>
    </source>
</evidence>
<dbReference type="GO" id="GO:0120015">
    <property type="term" value="F:sterol transfer activity"/>
    <property type="evidence" value="ECO:0007669"/>
    <property type="project" value="TreeGrafter"/>
</dbReference>
<reference evidence="7 8" key="1">
    <citation type="journal article" date="2018" name="G3 (Bethesda)">
        <title>Phylogenetic and Phylogenomic Definition of Rhizopus Species.</title>
        <authorList>
            <person name="Gryganskyi A.P."/>
            <person name="Golan J."/>
            <person name="Dolatabadi S."/>
            <person name="Mondo S."/>
            <person name="Robb S."/>
            <person name="Idnurm A."/>
            <person name="Muszewska A."/>
            <person name="Steczkiewicz K."/>
            <person name="Masonjones S."/>
            <person name="Liao H.L."/>
            <person name="Gajdeczka M.T."/>
            <person name="Anike F."/>
            <person name="Vuek A."/>
            <person name="Anishchenko I.M."/>
            <person name="Voigt K."/>
            <person name="de Hoog G.S."/>
            <person name="Smith M.E."/>
            <person name="Heitman J."/>
            <person name="Vilgalys R."/>
            <person name="Stajich J.E."/>
        </authorList>
    </citation>
    <scope>NUCLEOTIDE SEQUENCE [LARGE SCALE GENOMIC DNA]</scope>
    <source>
        <strain evidence="7 8">LSU 92-RS-03</strain>
    </source>
</reference>
<dbReference type="GO" id="GO:0032934">
    <property type="term" value="F:sterol binding"/>
    <property type="evidence" value="ECO:0007669"/>
    <property type="project" value="TreeGrafter"/>
</dbReference>
<dbReference type="Pfam" id="PF16016">
    <property type="entry name" value="VASt"/>
    <property type="match status" value="1"/>
</dbReference>
<dbReference type="EMBL" id="PJQM01002004">
    <property type="protein sequence ID" value="RCH98955.1"/>
    <property type="molecule type" value="Genomic_DNA"/>
</dbReference>
<evidence type="ECO:0000313" key="7">
    <source>
        <dbReference type="EMBL" id="RCH98955.1"/>
    </source>
</evidence>
<dbReference type="PROSITE" id="PS50003">
    <property type="entry name" value="PH_DOMAIN"/>
    <property type="match status" value="1"/>
</dbReference>
<dbReference type="InterPro" id="IPR027267">
    <property type="entry name" value="AH/BAR_dom_sf"/>
</dbReference>
<dbReference type="Gene3D" id="2.30.29.30">
    <property type="entry name" value="Pleckstrin-homology domain (PH domain)/Phosphotyrosine-binding domain (PTB)"/>
    <property type="match status" value="1"/>
</dbReference>
<dbReference type="Pfam" id="PF16746">
    <property type="entry name" value="BAR_3"/>
    <property type="match status" value="1"/>
</dbReference>
<dbReference type="PANTHER" id="PTHR23319">
    <property type="entry name" value="GRAM DOMAIN CONTAINING 1B, ISOFORM E"/>
    <property type="match status" value="1"/>
</dbReference>
<feature type="domain" description="VASt" evidence="6">
    <location>
        <begin position="670"/>
        <end position="840"/>
    </location>
</feature>
<dbReference type="InterPro" id="IPR051482">
    <property type="entry name" value="Cholesterol_transport"/>
</dbReference>
<dbReference type="GO" id="GO:0032366">
    <property type="term" value="P:intracellular sterol transport"/>
    <property type="evidence" value="ECO:0007669"/>
    <property type="project" value="TreeGrafter"/>
</dbReference>
<dbReference type="PROSITE" id="PS51778">
    <property type="entry name" value="VAST"/>
    <property type="match status" value="1"/>
</dbReference>
<sequence>MSIEFNLETNALCKKVIPLGIDSMMMPQFTGSVIQSFSDALQTSLAFKTQLVTDLEENFIQPLQSFVKIQLKEFKEFKKQHEKCLERYETQLVKYVSQVKTKEPSAIREEAFRLYEARKIYAKMSSQHVMRVLHFRSLLEHFLVERFTLGTLYHLQDMKRGAEAWAKVESNVGSWKQWLIDDRETCDHQLRQLQYARSGLESAYLNSARPVRELEKYTYQYNNRHSMDLSGLNQTKSQIWGYLFMKSSRNSWSRRWFFLYEGCFGMTGRSAKGTVLMSDRVSILLCDVKPLIDLDRRFCFEVMCVHQPSFVLQAETEQEMRDWITAFEKSKRLMLQNKELGSVHIQPKLEIKSSIVLLSSLEKSSSLTPLLVREAASLESSSPLTHAWGMPWTSMPEDTSELSPTTSQEWDANQVVWPLTIDDAALPQVDLVGYSTDLESCNKELRSLFGGVGAQEIVLTAFVGVLKRPYTMDTEWTIQNPTDSLDPEFDAQWTSSPKEPSSPLGFSYTGKGYITQCNFWFYSCVALNCVNTVAVGLSDIKSIRVIDSSNIALDLTSTQQEPLIFTCLMNRAHDIATKLELAMNYVKSSQPSLQMLYDNIHGAQRSLDALDLTPIPTDKKPRKFSFPVQPKTTTLMATAVAGGSGSLEISESPQDINAPSGPVFCGCENHLDKLESEIQLPISANELYQLLFGENKELWEKKTTGNKSRDLTMTCWDQGAEGIERILKYIIPVNNSMVKLKEAEAIEKQVIEKKEDGLCYVVMTTTKTPQLPYADAFVPHLKYCITWVSQNQCKLACYTGVKFLKSILVKGIVNKAAMRGMSENLEIFIPIIQNEVAQKTGIKETKQEVPKVSLKREKTVKRPFPVVSQESWYTQYIKPMIETAQDLTHGLSFTLKVSLSVLVLLLLYCSSSSQSTKEVDVHDQVTYRAVYIKDIDEGILRRNITSAFDYSDSFRLFLETNSRNPKNAKHTWYSARHRQLAIDLLFSRQRIALLRHDALVLFQLMNEVDTQLLENEYMNWLMDARLQCLLPKADNQALHCEDVKHQLTSLPIRSIKKTQ</sequence>
<accession>A0A367K9U2</accession>
<dbReference type="Proteomes" id="UP000253551">
    <property type="component" value="Unassembled WGS sequence"/>
</dbReference>
<keyword evidence="3" id="KW-1133">Transmembrane helix</keyword>
<organism evidence="7 8">
    <name type="scientific">Rhizopus stolonifer</name>
    <name type="common">Rhizopus nigricans</name>
    <dbReference type="NCBI Taxonomy" id="4846"/>
    <lineage>
        <taxon>Eukaryota</taxon>
        <taxon>Fungi</taxon>
        <taxon>Fungi incertae sedis</taxon>
        <taxon>Mucoromycota</taxon>
        <taxon>Mucoromycotina</taxon>
        <taxon>Mucoromycetes</taxon>
        <taxon>Mucorales</taxon>
        <taxon>Mucorineae</taxon>
        <taxon>Rhizopodaceae</taxon>
        <taxon>Rhizopus</taxon>
    </lineage>
</organism>
<name>A0A367K9U2_RHIST</name>